<dbReference type="Gene3D" id="3.30.750.180">
    <property type="entry name" value="GpdQ, beta-strand dimerisation domain"/>
    <property type="match status" value="1"/>
</dbReference>
<proteinExistence type="inferred from homology"/>
<keyword evidence="2 6" id="KW-0378">Hydrolase</keyword>
<sequence>MLIAHVTDPHIGLRTNLMKAHPGPDEAFRRALAHLRQLQPLADVLLLSGDLSENGHTQDYEALARVIGEELSELTERGLLVLAIPGNHDNPDMAKSVLGDLMPVAADAPVGRVCIHVERGGLHFIGLDTVHLGFAHGLLEEAQLHWLEVQLKACAGQPVVIFMHHPPLVSGIAIMDACGLIQGAPQLRKLVAEHGQVQLIAAGHLHRPVVGALGGAPVVVAPSSSHQLDLNLEPGAPLACRMEPPMVGIYRWTPQDGIACHFSHVNPFAGPYPI</sequence>
<dbReference type="InterPro" id="IPR050884">
    <property type="entry name" value="CNP_phosphodiesterase-III"/>
</dbReference>
<dbReference type="SUPFAM" id="SSF56300">
    <property type="entry name" value="Metallo-dependent phosphatases"/>
    <property type="match status" value="1"/>
</dbReference>
<dbReference type="EC" id="3.1.4.53" evidence="6"/>
<dbReference type="Pfam" id="PF00149">
    <property type="entry name" value="Metallophos"/>
    <property type="match status" value="1"/>
</dbReference>
<dbReference type="Gene3D" id="3.60.21.40">
    <property type="entry name" value="GpdQ, catalytic alpha/beta sandwich domain"/>
    <property type="match status" value="1"/>
</dbReference>
<dbReference type="InterPro" id="IPR029052">
    <property type="entry name" value="Metallo-depent_PP-like"/>
</dbReference>
<comment type="caution">
    <text evidence="6">The sequence shown here is derived from an EMBL/GenBank/DDBJ whole genome shotgun (WGS) entry which is preliminary data.</text>
</comment>
<dbReference type="PANTHER" id="PTHR42988:SF2">
    <property type="entry name" value="CYCLIC NUCLEOTIDE PHOSPHODIESTERASE CBUA0032-RELATED"/>
    <property type="match status" value="1"/>
</dbReference>
<feature type="domain" description="Calcineurin-like phosphoesterase" evidence="5">
    <location>
        <begin position="1"/>
        <end position="208"/>
    </location>
</feature>
<dbReference type="InterPro" id="IPR004843">
    <property type="entry name" value="Calcineurin-like_PHP"/>
</dbReference>
<name>A0ABV2QD38_9BURK</name>
<evidence type="ECO:0000259" key="5">
    <source>
        <dbReference type="Pfam" id="PF00149"/>
    </source>
</evidence>
<protein>
    <submittedName>
        <fullName evidence="6">Icc protein</fullName>
        <ecNumber evidence="6">3.1.4.53</ecNumber>
    </submittedName>
</protein>
<keyword evidence="3" id="KW-0408">Iron</keyword>
<dbReference type="Proteomes" id="UP001549320">
    <property type="component" value="Unassembled WGS sequence"/>
</dbReference>
<dbReference type="RefSeq" id="WP_354446631.1">
    <property type="nucleotide sequence ID" value="NZ_JBEPSH010000008.1"/>
</dbReference>
<dbReference type="PANTHER" id="PTHR42988">
    <property type="entry name" value="PHOSPHOHYDROLASE"/>
    <property type="match status" value="1"/>
</dbReference>
<reference evidence="6 7" key="1">
    <citation type="submission" date="2024-06" db="EMBL/GenBank/DDBJ databases">
        <title>Sorghum-associated microbial communities from plants grown in Nebraska, USA.</title>
        <authorList>
            <person name="Schachtman D."/>
        </authorList>
    </citation>
    <scope>NUCLEOTIDE SEQUENCE [LARGE SCALE GENOMIC DNA]</scope>
    <source>
        <strain evidence="6 7">2709</strain>
    </source>
</reference>
<gene>
    <name evidence="6" type="ORF">ABIE13_004074</name>
</gene>
<dbReference type="EMBL" id="JBEPSH010000008">
    <property type="protein sequence ID" value="MET4578951.1"/>
    <property type="molecule type" value="Genomic_DNA"/>
</dbReference>
<evidence type="ECO:0000313" key="6">
    <source>
        <dbReference type="EMBL" id="MET4578951.1"/>
    </source>
</evidence>
<organism evidence="6 7">
    <name type="scientific">Ottowia thiooxydans</name>
    <dbReference type="NCBI Taxonomy" id="219182"/>
    <lineage>
        <taxon>Bacteria</taxon>
        <taxon>Pseudomonadati</taxon>
        <taxon>Pseudomonadota</taxon>
        <taxon>Betaproteobacteria</taxon>
        <taxon>Burkholderiales</taxon>
        <taxon>Comamonadaceae</taxon>
        <taxon>Ottowia</taxon>
    </lineage>
</organism>
<evidence type="ECO:0000256" key="4">
    <source>
        <dbReference type="ARBA" id="ARBA00025742"/>
    </source>
</evidence>
<keyword evidence="1" id="KW-0479">Metal-binding</keyword>
<evidence type="ECO:0000256" key="3">
    <source>
        <dbReference type="ARBA" id="ARBA00023004"/>
    </source>
</evidence>
<dbReference type="InterPro" id="IPR042281">
    <property type="entry name" value="GpdQ_beta-strand"/>
</dbReference>
<dbReference type="InterPro" id="IPR042283">
    <property type="entry name" value="GpdQ_catalytic"/>
</dbReference>
<evidence type="ECO:0000256" key="2">
    <source>
        <dbReference type="ARBA" id="ARBA00022801"/>
    </source>
</evidence>
<comment type="similarity">
    <text evidence="4">Belongs to the cyclic nucleotide phosphodiesterase class-III family.</text>
</comment>
<evidence type="ECO:0000313" key="7">
    <source>
        <dbReference type="Proteomes" id="UP001549320"/>
    </source>
</evidence>
<accession>A0ABV2QD38</accession>
<evidence type="ECO:0000256" key="1">
    <source>
        <dbReference type="ARBA" id="ARBA00022723"/>
    </source>
</evidence>
<keyword evidence="7" id="KW-1185">Reference proteome</keyword>
<dbReference type="GO" id="GO:0004115">
    <property type="term" value="F:3',5'-cyclic-AMP phosphodiesterase activity"/>
    <property type="evidence" value="ECO:0007669"/>
    <property type="project" value="UniProtKB-EC"/>
</dbReference>